<feature type="transmembrane region" description="Helical" evidence="1">
    <location>
        <begin position="20"/>
        <end position="42"/>
    </location>
</feature>
<feature type="transmembrane region" description="Helical" evidence="1">
    <location>
        <begin position="62"/>
        <end position="85"/>
    </location>
</feature>
<reference evidence="2 3" key="1">
    <citation type="submission" date="2019-03" db="EMBL/GenBank/DDBJ databases">
        <title>Genomic Encyclopedia of Type Strains, Phase III (KMG-III): the genomes of soil and plant-associated and newly described type strains.</title>
        <authorList>
            <person name="Whitman W."/>
        </authorList>
    </citation>
    <scope>NUCLEOTIDE SEQUENCE [LARGE SCALE GENOMIC DNA]</scope>
    <source>
        <strain evidence="2 3">VKMAc-2574</strain>
    </source>
</reference>
<proteinExistence type="predicted"/>
<evidence type="ECO:0000256" key="1">
    <source>
        <dbReference type="SAM" id="Phobius"/>
    </source>
</evidence>
<sequence length="87" mass="9017">MTLSIDNTVAVSHRRYGGFAAVAGALLAIAGNTALLFVTPVVAEEYVSYPVTPAQFRWGQLFFGSSAVCVGDLSVPGVAHAVLCLGF</sequence>
<evidence type="ECO:0000313" key="3">
    <source>
        <dbReference type="Proteomes" id="UP000295060"/>
    </source>
</evidence>
<dbReference type="Proteomes" id="UP000295060">
    <property type="component" value="Unassembled WGS sequence"/>
</dbReference>
<keyword evidence="1" id="KW-1133">Transmembrane helix</keyword>
<keyword evidence="3" id="KW-1185">Reference proteome</keyword>
<dbReference type="RefSeq" id="WP_166680165.1">
    <property type="nucleotide sequence ID" value="NZ_SODU01000006.1"/>
</dbReference>
<dbReference type="EMBL" id="SODU01000006">
    <property type="protein sequence ID" value="TDW79759.1"/>
    <property type="molecule type" value="Genomic_DNA"/>
</dbReference>
<organism evidence="2 3">
    <name type="scientific">Kribbella pratensis</name>
    <dbReference type="NCBI Taxonomy" id="2512112"/>
    <lineage>
        <taxon>Bacteria</taxon>
        <taxon>Bacillati</taxon>
        <taxon>Actinomycetota</taxon>
        <taxon>Actinomycetes</taxon>
        <taxon>Propionibacteriales</taxon>
        <taxon>Kribbellaceae</taxon>
        <taxon>Kribbella</taxon>
    </lineage>
</organism>
<keyword evidence="1" id="KW-0812">Transmembrane</keyword>
<protein>
    <submittedName>
        <fullName evidence="2">Uncharacterized protein</fullName>
    </submittedName>
</protein>
<name>A0ABY2F4H4_9ACTN</name>
<gene>
    <name evidence="2" type="ORF">EV137_8100</name>
</gene>
<accession>A0ABY2F4H4</accession>
<evidence type="ECO:0000313" key="2">
    <source>
        <dbReference type="EMBL" id="TDW79759.1"/>
    </source>
</evidence>
<keyword evidence="1" id="KW-0472">Membrane</keyword>
<comment type="caution">
    <text evidence="2">The sequence shown here is derived from an EMBL/GenBank/DDBJ whole genome shotgun (WGS) entry which is preliminary data.</text>
</comment>